<accession>A0A239NNA4</accession>
<evidence type="ECO:0000256" key="1">
    <source>
        <dbReference type="SAM" id="MobiDB-lite"/>
    </source>
</evidence>
<keyword evidence="2" id="KW-1133">Transmembrane helix</keyword>
<sequence>MSDEAESVRALLTTVAERGAGERLVPPVAELIGRARRARRRRRAFSFAAVLAVAAAIALPQAIPDRAPAEQPWPGYPATGPGTAAALAAGHWTRLPEAPIPGRTGAAVVWTGSEMLVWGGRVGDSARSDGAAYRPADRRWTVLPEAPLTPRTQMAYAWTGTVLFVWSESDGAVYDPVARSWRLVPTSPLSWRTGPTAVWTGRDVLVIGGWTDDGRPLADGAAYDPATARWRPLPALPVASDHPVTRLVPLAASDQVYVWATWAHRVNTSENSFETTFGMDLFRLDTRTDTWSTPVASGEAPTGVDQPVWTGHEIVVPAAMPYRPGSGPVGVGLRGGRLDPAGGLWRPITHGPVDDLRGQSVWTGAALVSFGNGAGAAWDPTTDLWKGSVGADHRELRDGLDGHAPADLGRADRGRQLRKLTVLTVGAPPVRRLVFRILRDPERVSPPRRPSSGGRGLSRSPVRSSGPST</sequence>
<dbReference type="RefSeq" id="WP_089252109.1">
    <property type="nucleotide sequence ID" value="NZ_FZPH01000009.1"/>
</dbReference>
<dbReference type="OrthoDB" id="3420153at2"/>
<evidence type="ECO:0000256" key="2">
    <source>
        <dbReference type="SAM" id="Phobius"/>
    </source>
</evidence>
<keyword evidence="2" id="KW-0812">Transmembrane</keyword>
<dbReference type="Gene3D" id="2.120.10.80">
    <property type="entry name" value="Kelch-type beta propeller"/>
    <property type="match status" value="1"/>
</dbReference>
<dbReference type="EMBL" id="FZPH01000009">
    <property type="protein sequence ID" value="SNT55579.1"/>
    <property type="molecule type" value="Genomic_DNA"/>
</dbReference>
<dbReference type="SUPFAM" id="SSF117281">
    <property type="entry name" value="Kelch motif"/>
    <property type="match status" value="1"/>
</dbReference>
<dbReference type="Pfam" id="PF01344">
    <property type="entry name" value="Kelch_1"/>
    <property type="match status" value="1"/>
</dbReference>
<feature type="region of interest" description="Disordered" evidence="1">
    <location>
        <begin position="440"/>
        <end position="469"/>
    </location>
</feature>
<keyword evidence="4" id="KW-1185">Reference proteome</keyword>
<feature type="transmembrane region" description="Helical" evidence="2">
    <location>
        <begin position="44"/>
        <end position="63"/>
    </location>
</feature>
<protein>
    <submittedName>
        <fullName evidence="3">Kelch motif-containing protein</fullName>
    </submittedName>
</protein>
<evidence type="ECO:0000313" key="4">
    <source>
        <dbReference type="Proteomes" id="UP000198362"/>
    </source>
</evidence>
<name>A0A239NNA4_9ACTN</name>
<keyword evidence="2" id="KW-0472">Membrane</keyword>
<feature type="compositionally biased region" description="Low complexity" evidence="1">
    <location>
        <begin position="457"/>
        <end position="469"/>
    </location>
</feature>
<dbReference type="AlphaFoldDB" id="A0A239NNA4"/>
<reference evidence="3 4" key="1">
    <citation type="submission" date="2017-06" db="EMBL/GenBank/DDBJ databases">
        <authorList>
            <person name="Kim H.J."/>
            <person name="Triplett B.A."/>
        </authorList>
    </citation>
    <scope>NUCLEOTIDE SEQUENCE [LARGE SCALE GENOMIC DNA]</scope>
    <source>
        <strain evidence="3 4">CGMCC 4.5593</strain>
    </source>
</reference>
<proteinExistence type="predicted"/>
<evidence type="ECO:0000313" key="3">
    <source>
        <dbReference type="EMBL" id="SNT55579.1"/>
    </source>
</evidence>
<organism evidence="3 4">
    <name type="scientific">Asanoa hainanensis</name>
    <dbReference type="NCBI Taxonomy" id="560556"/>
    <lineage>
        <taxon>Bacteria</taxon>
        <taxon>Bacillati</taxon>
        <taxon>Actinomycetota</taxon>
        <taxon>Actinomycetes</taxon>
        <taxon>Micromonosporales</taxon>
        <taxon>Micromonosporaceae</taxon>
        <taxon>Asanoa</taxon>
    </lineage>
</organism>
<dbReference type="InterPro" id="IPR015915">
    <property type="entry name" value="Kelch-typ_b-propeller"/>
</dbReference>
<dbReference type="Proteomes" id="UP000198362">
    <property type="component" value="Unassembled WGS sequence"/>
</dbReference>
<gene>
    <name evidence="3" type="ORF">SAMN05421812_109244</name>
</gene>
<dbReference type="InterPro" id="IPR006652">
    <property type="entry name" value="Kelch_1"/>
</dbReference>